<dbReference type="AlphaFoldDB" id="A0A556PDP5"/>
<dbReference type="OrthoDB" id="2734776at2"/>
<evidence type="ECO:0000313" key="2">
    <source>
        <dbReference type="EMBL" id="TSJ62493.1"/>
    </source>
</evidence>
<proteinExistence type="predicted"/>
<dbReference type="EMBL" id="VMHE01000019">
    <property type="protein sequence ID" value="TSJ62493.1"/>
    <property type="molecule type" value="Genomic_DNA"/>
</dbReference>
<dbReference type="Pfam" id="PF03374">
    <property type="entry name" value="ANT"/>
    <property type="match status" value="1"/>
</dbReference>
<gene>
    <name evidence="2" type="ORF">FPQ13_09875</name>
</gene>
<feature type="domain" description="Antirepressor protein C-terminal" evidence="1">
    <location>
        <begin position="14"/>
        <end position="72"/>
    </location>
</feature>
<dbReference type="Proteomes" id="UP000316425">
    <property type="component" value="Unassembled WGS sequence"/>
</dbReference>
<dbReference type="InterPro" id="IPR005039">
    <property type="entry name" value="Ant_C"/>
</dbReference>
<dbReference type="GO" id="GO:0003677">
    <property type="term" value="F:DNA binding"/>
    <property type="evidence" value="ECO:0007669"/>
    <property type="project" value="InterPro"/>
</dbReference>
<evidence type="ECO:0000259" key="1">
    <source>
        <dbReference type="Pfam" id="PF03374"/>
    </source>
</evidence>
<evidence type="ECO:0000313" key="3">
    <source>
        <dbReference type="Proteomes" id="UP000316425"/>
    </source>
</evidence>
<accession>A0A556PDP5</accession>
<name>A0A556PDP5_9BACI</name>
<protein>
    <recommendedName>
        <fullName evidence="1">Antirepressor protein C-terminal domain-containing protein</fullName>
    </recommendedName>
</protein>
<keyword evidence="3" id="KW-1185">Reference proteome</keyword>
<sequence length="164" mass="19434">MGQQRLMKMEPMERVVYVNTLLQKETSNHLKNVAKNLGMSPSTFSKIMREGNFQYHQVDKMYYKLVPLQEYKKMKPNSSSHTDDLMDFLTENIDELKRIIEFSSKQPIIEPEVYDPKAKSVIKSVQVNSDIYSRFQNLATRFPHLRLNTLISQCFLDFIRKYEE</sequence>
<reference evidence="2 3" key="1">
    <citation type="submission" date="2019-07" db="EMBL/GenBank/DDBJ databases">
        <title>Allobacillus sp. nov. SKP isolated from shrimp paste of Euphausiacea.</title>
        <authorList>
            <person name="Kanchanasin P."/>
            <person name="Tanasupawat S."/>
            <person name="Shi W."/>
            <person name="Wu L."/>
            <person name="Ma J."/>
        </authorList>
    </citation>
    <scope>NUCLEOTIDE SEQUENCE [LARGE SCALE GENOMIC DNA]</scope>
    <source>
        <strain evidence="2 3">SKP4-8</strain>
    </source>
</reference>
<organism evidence="2 3">
    <name type="scientific">Allobacillus salarius</name>
    <dbReference type="NCBI Taxonomy" id="1955272"/>
    <lineage>
        <taxon>Bacteria</taxon>
        <taxon>Bacillati</taxon>
        <taxon>Bacillota</taxon>
        <taxon>Bacilli</taxon>
        <taxon>Bacillales</taxon>
        <taxon>Bacillaceae</taxon>
        <taxon>Allobacillus</taxon>
    </lineage>
</organism>
<dbReference type="RefSeq" id="WP_144089166.1">
    <property type="nucleotide sequence ID" value="NZ_VMHE01000019.1"/>
</dbReference>
<comment type="caution">
    <text evidence="2">The sequence shown here is derived from an EMBL/GenBank/DDBJ whole genome shotgun (WGS) entry which is preliminary data.</text>
</comment>